<gene>
    <name evidence="1" type="ORF">BSZ36_02230</name>
</gene>
<evidence type="ECO:0000313" key="2">
    <source>
        <dbReference type="Proteomes" id="UP000216446"/>
    </source>
</evidence>
<dbReference type="EMBL" id="MQWB01000001">
    <property type="protein sequence ID" value="OZC01906.1"/>
    <property type="molecule type" value="Genomic_DNA"/>
</dbReference>
<name>A0A259TW37_9BACT</name>
<protein>
    <submittedName>
        <fullName evidence="1">Uncharacterized protein</fullName>
    </submittedName>
</protein>
<dbReference type="InParanoid" id="A0A259TW37"/>
<reference evidence="1 2" key="1">
    <citation type="submission" date="2016-11" db="EMBL/GenBank/DDBJ databases">
        <title>Study of marine rhodopsin-containing bacteria.</title>
        <authorList>
            <person name="Yoshizawa S."/>
            <person name="Kumagai Y."/>
            <person name="Kogure K."/>
        </authorList>
    </citation>
    <scope>NUCLEOTIDE SEQUENCE [LARGE SCALE GENOMIC DNA]</scope>
    <source>
        <strain evidence="1 2">SG-29</strain>
    </source>
</reference>
<keyword evidence="2" id="KW-1185">Reference proteome</keyword>
<comment type="caution">
    <text evidence="1">The sequence shown here is derived from an EMBL/GenBank/DDBJ whole genome shotgun (WGS) entry which is preliminary data.</text>
</comment>
<organism evidence="1 2">
    <name type="scientific">Rubricoccus marinus</name>
    <dbReference type="NCBI Taxonomy" id="716817"/>
    <lineage>
        <taxon>Bacteria</taxon>
        <taxon>Pseudomonadati</taxon>
        <taxon>Rhodothermota</taxon>
        <taxon>Rhodothermia</taxon>
        <taxon>Rhodothermales</taxon>
        <taxon>Rubricoccaceae</taxon>
        <taxon>Rubricoccus</taxon>
    </lineage>
</organism>
<accession>A0A259TW37</accession>
<evidence type="ECO:0000313" key="1">
    <source>
        <dbReference type="EMBL" id="OZC01906.1"/>
    </source>
</evidence>
<sequence>MNEVMRDRIVVVHFLDKRRPVEGYVRVGEAATSIQPLGMEPLDEPAGVLTADISHIRIRTESPEAYGEKRGAAYGVLPALVVMGAGAVAAVNDTPCTAAWGPGDCASTRLAWGATLGALAVTVGYLRGGGANEFEKTLMVYEAPITRYPDAALALLTAEPLAEPNPTATSAPEAAAPER</sequence>
<proteinExistence type="predicted"/>
<dbReference type="Proteomes" id="UP000216446">
    <property type="component" value="Unassembled WGS sequence"/>
</dbReference>
<dbReference type="AlphaFoldDB" id="A0A259TW37"/>